<keyword evidence="3" id="KW-0472">Membrane</keyword>
<evidence type="ECO:0000256" key="2">
    <source>
        <dbReference type="SAM" id="MobiDB-lite"/>
    </source>
</evidence>
<keyword evidence="3" id="KW-0812">Transmembrane</keyword>
<sequence length="357" mass="40427">MNAIPQRAYDNYERIQLPRRINDPQRGRISDMEAYRMQKIAAERRRLQQQDEIRTARRVGVQEGRPAQARQQQASRRQAQGQTRRTPEQAQRQRYAAAQRNEAQGERYSIRQTGVKNIVGGRRLAPAYESGYAAGNDYAYGTQQTGRSERRYSERYDRRGEYARPRQAASYGGYAAPAPKRYVRGYERERLSEIENTAYSGVKPIAVEYESPKKKGVISTILLIAVVFAVLTGIVIRYASISDLSYKNTQIQTQNETLKDELDKIKMENALSQDLNSIQEKASTELGMYYPTDEQIVYLEPEAEGETAAAESSVQQAATEQAAVQARESTDGEASFLEGIQGFFGDLMEALKGWFQA</sequence>
<dbReference type="PATRIC" id="fig|626937.4.peg.2773"/>
<dbReference type="GO" id="GO:0051301">
    <property type="term" value="P:cell division"/>
    <property type="evidence" value="ECO:0007669"/>
    <property type="project" value="UniProtKB-KW"/>
</dbReference>
<feature type="transmembrane region" description="Helical" evidence="3">
    <location>
        <begin position="217"/>
        <end position="239"/>
    </location>
</feature>
<dbReference type="Proteomes" id="UP000070366">
    <property type="component" value="Unassembled WGS sequence"/>
</dbReference>
<dbReference type="EMBL" id="LSZW01000065">
    <property type="protein sequence ID" value="KXK64170.1"/>
    <property type="molecule type" value="Genomic_DNA"/>
</dbReference>
<feature type="region of interest" description="Disordered" evidence="2">
    <location>
        <begin position="135"/>
        <end position="168"/>
    </location>
</feature>
<feature type="region of interest" description="Disordered" evidence="2">
    <location>
        <begin position="45"/>
        <end position="108"/>
    </location>
</feature>
<comment type="caution">
    <text evidence="4">The sequence shown here is derived from an EMBL/GenBank/DDBJ whole genome shotgun (WGS) entry which is preliminary data.</text>
</comment>
<keyword evidence="5" id="KW-1185">Reference proteome</keyword>
<proteinExistence type="predicted"/>
<protein>
    <submittedName>
        <fullName evidence="4">Putative cell division protein FtsL</fullName>
    </submittedName>
</protein>
<evidence type="ECO:0000313" key="5">
    <source>
        <dbReference type="Proteomes" id="UP000070366"/>
    </source>
</evidence>
<feature type="coiled-coil region" evidence="1">
    <location>
        <begin position="248"/>
        <end position="275"/>
    </location>
</feature>
<organism evidence="4 5">
    <name type="scientific">Christensenella minuta</name>
    <dbReference type="NCBI Taxonomy" id="626937"/>
    <lineage>
        <taxon>Bacteria</taxon>
        <taxon>Bacillati</taxon>
        <taxon>Bacillota</taxon>
        <taxon>Clostridia</taxon>
        <taxon>Christensenellales</taxon>
        <taxon>Christensenellaceae</taxon>
        <taxon>Christensenella</taxon>
    </lineage>
</organism>
<dbReference type="AlphaFoldDB" id="A0A136Q0E9"/>
<keyword evidence="3" id="KW-1133">Transmembrane helix</keyword>
<evidence type="ECO:0000256" key="3">
    <source>
        <dbReference type="SAM" id="Phobius"/>
    </source>
</evidence>
<keyword evidence="1" id="KW-0175">Coiled coil</keyword>
<feature type="compositionally biased region" description="Basic and acidic residues" evidence="2">
    <location>
        <begin position="45"/>
        <end position="55"/>
    </location>
</feature>
<keyword evidence="4" id="KW-0132">Cell division</keyword>
<dbReference type="OrthoDB" id="1757177at2"/>
<gene>
    <name evidence="4" type="ORF">HMPREF3293_02814</name>
</gene>
<feature type="compositionally biased region" description="Basic and acidic residues" evidence="2">
    <location>
        <begin position="147"/>
        <end position="164"/>
    </location>
</feature>
<accession>A0A136Q0E9</accession>
<feature type="compositionally biased region" description="Low complexity" evidence="2">
    <location>
        <begin position="64"/>
        <end position="102"/>
    </location>
</feature>
<evidence type="ECO:0000313" key="4">
    <source>
        <dbReference type="EMBL" id="KXK64170.1"/>
    </source>
</evidence>
<dbReference type="KEGG" id="cmiu:B1H56_02885"/>
<dbReference type="STRING" id="626937.HMPREF3293_02814"/>
<keyword evidence="4" id="KW-0131">Cell cycle</keyword>
<reference evidence="5" key="1">
    <citation type="submission" date="2016-02" db="EMBL/GenBank/DDBJ databases">
        <authorList>
            <person name="Mitreva M."/>
            <person name="Pepin K.H."/>
            <person name="Mihindukulasuriya K.A."/>
            <person name="Fulton R."/>
            <person name="Fronick C."/>
            <person name="O'Laughlin M."/>
            <person name="Miner T."/>
            <person name="Herter B."/>
            <person name="Rosa B.A."/>
            <person name="Cordes M."/>
            <person name="Tomlinson C."/>
            <person name="Wollam A."/>
            <person name="Palsikar V.B."/>
            <person name="Mardis E.R."/>
            <person name="Wilson R.K."/>
        </authorList>
    </citation>
    <scope>NUCLEOTIDE SEQUENCE [LARGE SCALE GENOMIC DNA]</scope>
    <source>
        <strain evidence="5">DSM 22607</strain>
    </source>
</reference>
<name>A0A136Q0E9_9FIRM</name>
<evidence type="ECO:0000256" key="1">
    <source>
        <dbReference type="SAM" id="Coils"/>
    </source>
</evidence>